<dbReference type="AlphaFoldDB" id="A0A6P8HP16"/>
<proteinExistence type="predicted"/>
<protein>
    <submittedName>
        <fullName evidence="3">Uncharacterized protein LOC116291359</fullName>
    </submittedName>
</protein>
<dbReference type="OrthoDB" id="10310998at2759"/>
<name>A0A6P8HP16_ACTTE</name>
<feature type="chain" id="PRO_5028447525" evidence="1">
    <location>
        <begin position="22"/>
        <end position="131"/>
    </location>
</feature>
<dbReference type="Proteomes" id="UP000515163">
    <property type="component" value="Unplaced"/>
</dbReference>
<organism evidence="2 3">
    <name type="scientific">Actinia tenebrosa</name>
    <name type="common">Australian red waratah sea anemone</name>
    <dbReference type="NCBI Taxonomy" id="6105"/>
    <lineage>
        <taxon>Eukaryota</taxon>
        <taxon>Metazoa</taxon>
        <taxon>Cnidaria</taxon>
        <taxon>Anthozoa</taxon>
        <taxon>Hexacorallia</taxon>
        <taxon>Actiniaria</taxon>
        <taxon>Actiniidae</taxon>
        <taxon>Actinia</taxon>
    </lineage>
</organism>
<sequence length="131" mass="14877">MNSAIPLVVVLLVTMVQIILAHPAKSDDFEYTTDDCPPGIWVCRKKRAQIPKPIAESNDCPPGIWTCQKKRSLEAAKQMDLDTRRRQQILKKMIMREKERESAKMLNAAKLQGSQSQLKRSNDCPPGIWVC</sequence>
<dbReference type="InParanoid" id="A0A6P8HP16"/>
<dbReference type="GeneID" id="116291359"/>
<reference evidence="3" key="1">
    <citation type="submission" date="2025-08" db="UniProtKB">
        <authorList>
            <consortium name="RefSeq"/>
        </authorList>
    </citation>
    <scope>IDENTIFICATION</scope>
    <source>
        <tissue evidence="3">Tentacle</tissue>
    </source>
</reference>
<gene>
    <name evidence="3" type="primary">LOC116291359</name>
</gene>
<evidence type="ECO:0000313" key="3">
    <source>
        <dbReference type="RefSeq" id="XP_031554390.1"/>
    </source>
</evidence>
<keyword evidence="2" id="KW-1185">Reference proteome</keyword>
<evidence type="ECO:0000313" key="2">
    <source>
        <dbReference type="Proteomes" id="UP000515163"/>
    </source>
</evidence>
<feature type="signal peptide" evidence="1">
    <location>
        <begin position="1"/>
        <end position="21"/>
    </location>
</feature>
<dbReference type="RefSeq" id="XP_031554390.1">
    <property type="nucleotide sequence ID" value="XM_031698530.1"/>
</dbReference>
<keyword evidence="1" id="KW-0732">Signal</keyword>
<accession>A0A6P8HP16</accession>
<evidence type="ECO:0000256" key="1">
    <source>
        <dbReference type="SAM" id="SignalP"/>
    </source>
</evidence>
<dbReference type="KEGG" id="aten:116291359"/>